<organism evidence="1 2">
    <name type="scientific">Brassica campestris</name>
    <name type="common">Field mustard</name>
    <dbReference type="NCBI Taxonomy" id="3711"/>
    <lineage>
        <taxon>Eukaryota</taxon>
        <taxon>Viridiplantae</taxon>
        <taxon>Streptophyta</taxon>
        <taxon>Embryophyta</taxon>
        <taxon>Tracheophyta</taxon>
        <taxon>Spermatophyta</taxon>
        <taxon>Magnoliopsida</taxon>
        <taxon>eudicotyledons</taxon>
        <taxon>Gunneridae</taxon>
        <taxon>Pentapetalae</taxon>
        <taxon>rosids</taxon>
        <taxon>malvids</taxon>
        <taxon>Brassicales</taxon>
        <taxon>Brassicaceae</taxon>
        <taxon>Brassiceae</taxon>
        <taxon>Brassica</taxon>
    </lineage>
</organism>
<name>A0A397ZPL1_BRACM</name>
<protein>
    <submittedName>
        <fullName evidence="1">Uncharacterized protein</fullName>
    </submittedName>
</protein>
<evidence type="ECO:0000313" key="2">
    <source>
        <dbReference type="Proteomes" id="UP000264353"/>
    </source>
</evidence>
<evidence type="ECO:0000313" key="1">
    <source>
        <dbReference type="EMBL" id="RID66294.1"/>
    </source>
</evidence>
<dbReference type="Proteomes" id="UP000264353">
    <property type="component" value="Chromosome A4"/>
</dbReference>
<dbReference type="EMBL" id="CM010631">
    <property type="protein sequence ID" value="RID66294.1"/>
    <property type="molecule type" value="Genomic_DNA"/>
</dbReference>
<sequence>MSIYNHLCRMGTPPAIRRTMTHGLCLLQDGRLVLYHNKGMGFMVEQDSSQINRVFVFNKIWASWWNKTLHKSTGFSSSIKYPNDRVGVQRF</sequence>
<accession>A0A397ZPL1</accession>
<dbReference type="AlphaFoldDB" id="A0A397ZPL1"/>
<reference evidence="1 2" key="1">
    <citation type="submission" date="2018-06" db="EMBL/GenBank/DDBJ databases">
        <title>WGS assembly of Brassica rapa FPsc.</title>
        <authorList>
            <person name="Bowman J."/>
            <person name="Kohchi T."/>
            <person name="Yamato K."/>
            <person name="Jenkins J."/>
            <person name="Shu S."/>
            <person name="Ishizaki K."/>
            <person name="Yamaoka S."/>
            <person name="Nishihama R."/>
            <person name="Nakamura Y."/>
            <person name="Berger F."/>
            <person name="Adam C."/>
            <person name="Aki S."/>
            <person name="Althoff F."/>
            <person name="Araki T."/>
            <person name="Arteaga-Vazquez M."/>
            <person name="Balasubrmanian S."/>
            <person name="Bauer D."/>
            <person name="Boehm C."/>
            <person name="Briginshaw L."/>
            <person name="Caballero-Perez J."/>
            <person name="Catarino B."/>
            <person name="Chen F."/>
            <person name="Chiyoda S."/>
            <person name="Chovatia M."/>
            <person name="Davies K."/>
            <person name="Delmans M."/>
            <person name="Demura T."/>
            <person name="Dierschke T."/>
            <person name="Dolan L."/>
            <person name="Dorantes-Acosta A."/>
            <person name="Eklund D."/>
            <person name="Florent S."/>
            <person name="Flores-Sandoval E."/>
            <person name="Fujiyama A."/>
            <person name="Fukuzawa H."/>
            <person name="Galik B."/>
            <person name="Grimanelli D."/>
            <person name="Grimwood J."/>
            <person name="Grossniklaus U."/>
            <person name="Hamada T."/>
            <person name="Haseloff J."/>
            <person name="Hetherington A."/>
            <person name="Higo A."/>
            <person name="Hirakawa Y."/>
            <person name="Hundley H."/>
            <person name="Ikeda Y."/>
            <person name="Inoue K."/>
            <person name="Inoue S."/>
            <person name="Ishida S."/>
            <person name="Jia Q."/>
            <person name="Kakita M."/>
            <person name="Kanazawa T."/>
            <person name="Kawai Y."/>
            <person name="Kawashima T."/>
            <person name="Kennedy M."/>
            <person name="Kinose K."/>
            <person name="Kinoshita T."/>
            <person name="Kohara Y."/>
            <person name="Koide E."/>
            <person name="Komatsu K."/>
            <person name="Kopischke S."/>
            <person name="Kubo M."/>
            <person name="Kyozuka J."/>
            <person name="Lagercrantz U."/>
            <person name="Lin S."/>
            <person name="Lindquist E."/>
            <person name="Lipzen A."/>
            <person name="Lu C."/>
            <person name="Luna E."/>
            <person name="Martienssen R."/>
            <person name="Minamino N."/>
            <person name="Mizutani M."/>
            <person name="Mizutani M."/>
            <person name="Mochizuki N."/>
            <person name="Monte I."/>
            <person name="Mosher R."/>
            <person name="Nagasaki H."/>
            <person name="Nakagami H."/>
            <person name="Naramoto S."/>
            <person name="Nishitani K."/>
            <person name="Ohtani M."/>
            <person name="Okamoto T."/>
            <person name="Okumura M."/>
            <person name="Phillips J."/>
            <person name="Pollak B."/>
            <person name="Reinders A."/>
            <person name="Roevekamp M."/>
            <person name="Sano R."/>
            <person name="Sawa S."/>
            <person name="Schmid M."/>
            <person name="Shirakawa M."/>
            <person name="Solano R."/>
            <person name="Spunde A."/>
            <person name="Suetsugu N."/>
            <person name="Sugano S."/>
            <person name="Sugiyama A."/>
            <person name="Sun R."/>
            <person name="Suzuki Y."/>
            <person name="Takenaka M."/>
            <person name="Takezawa D."/>
            <person name="Tomogane H."/>
            <person name="Tsuzuki M."/>
            <person name="Ueda T."/>
            <person name="Umeda M."/>
            <person name="Ward J."/>
            <person name="Watanabe Y."/>
            <person name="Yazaki K."/>
            <person name="Yokoyama R."/>
            <person name="Yoshitake Y."/>
            <person name="Yotsui I."/>
            <person name="Zachgo S."/>
            <person name="Schmutz J."/>
        </authorList>
    </citation>
    <scope>NUCLEOTIDE SEQUENCE [LARGE SCALE GENOMIC DNA]</scope>
    <source>
        <strain evidence="2">cv. B-3</strain>
    </source>
</reference>
<proteinExistence type="predicted"/>
<gene>
    <name evidence="1" type="ORF">BRARA_D01450</name>
</gene>